<comment type="caution">
    <text evidence="8">The sequence shown here is derived from an EMBL/GenBank/DDBJ whole genome shotgun (WGS) entry which is preliminary data.</text>
</comment>
<feature type="compositionally biased region" description="Pro residues" evidence="6">
    <location>
        <begin position="341"/>
        <end position="352"/>
    </location>
</feature>
<keyword evidence="4 8" id="KW-0067">ATP-binding</keyword>
<dbReference type="InterPro" id="IPR003439">
    <property type="entry name" value="ABC_transporter-like_ATP-bd"/>
</dbReference>
<sequence>MILARAVQATRRYGDVTALDRVDLELPAGELVGLLGPNGAGKSTLLSLLVGLRRVSSGRVELFGGDPRDPAARRQIGMTPQETGLPPTLRVGEVVDFVSAHYADPVPRAELLGRFGIDDLARRQTGGLSGGQKRRLAVALAFVGRPRLVFLDEPTTGLDVTARRELWDGIRQFHADGGTVLLSSHYLEEIEALAHRVVVLGHGRVLADDTVSAIRDLVGVRRVSLVAPELPPLPGVRAVERVDGITHLLTTDADQLVRDLVHSGVSFADLEIRPSSLEDAFLAITETQPDTQPQPDAHMQSDAQAQSAAQAQPDGQVQSDAQAQSAAQAQPDGQVQSEPQPGQPQPAQPADV</sequence>
<feature type="compositionally biased region" description="Low complexity" evidence="6">
    <location>
        <begin position="300"/>
        <end position="340"/>
    </location>
</feature>
<dbReference type="InterPro" id="IPR017871">
    <property type="entry name" value="ABC_transporter-like_CS"/>
</dbReference>
<keyword evidence="5" id="KW-0046">Antibiotic resistance</keyword>
<evidence type="ECO:0000313" key="9">
    <source>
        <dbReference type="Proteomes" id="UP000621500"/>
    </source>
</evidence>
<dbReference type="SUPFAM" id="SSF52540">
    <property type="entry name" value="P-loop containing nucleoside triphosphate hydrolases"/>
    <property type="match status" value="1"/>
</dbReference>
<dbReference type="EMBL" id="BONX01000048">
    <property type="protein sequence ID" value="GIG99806.1"/>
    <property type="molecule type" value="Genomic_DNA"/>
</dbReference>
<feature type="domain" description="ABC transporter" evidence="7">
    <location>
        <begin position="4"/>
        <end position="227"/>
    </location>
</feature>
<dbReference type="InterPro" id="IPR003593">
    <property type="entry name" value="AAA+_ATPase"/>
</dbReference>
<dbReference type="InterPro" id="IPR050763">
    <property type="entry name" value="ABC_transporter_ATP-binding"/>
</dbReference>
<dbReference type="PROSITE" id="PS00211">
    <property type="entry name" value="ABC_TRANSPORTER_1"/>
    <property type="match status" value="1"/>
</dbReference>
<keyword evidence="9" id="KW-1185">Reference proteome</keyword>
<dbReference type="Proteomes" id="UP000621500">
    <property type="component" value="Unassembled WGS sequence"/>
</dbReference>
<evidence type="ECO:0000256" key="6">
    <source>
        <dbReference type="SAM" id="MobiDB-lite"/>
    </source>
</evidence>
<comment type="subcellular location">
    <subcellularLocation>
        <location evidence="1">Cell membrane</location>
        <topology evidence="1">Peripheral membrane protein</topology>
    </subcellularLocation>
</comment>
<evidence type="ECO:0000313" key="8">
    <source>
        <dbReference type="EMBL" id="GIG99806.1"/>
    </source>
</evidence>
<name>A0ABQ4EYV9_9ACTN</name>
<gene>
    <name evidence="8" type="ORF">Pma05_63790</name>
</gene>
<evidence type="ECO:0000256" key="5">
    <source>
        <dbReference type="ARBA" id="ARBA00023251"/>
    </source>
</evidence>
<dbReference type="PANTHER" id="PTHR42711:SF17">
    <property type="entry name" value="ABC TRANSPORTER ATP-BINDING PROTEIN"/>
    <property type="match status" value="1"/>
</dbReference>
<dbReference type="Pfam" id="PF00005">
    <property type="entry name" value="ABC_tran"/>
    <property type="match status" value="1"/>
</dbReference>
<dbReference type="GO" id="GO:0005524">
    <property type="term" value="F:ATP binding"/>
    <property type="evidence" value="ECO:0007669"/>
    <property type="project" value="UniProtKB-KW"/>
</dbReference>
<feature type="region of interest" description="Disordered" evidence="6">
    <location>
        <begin position="288"/>
        <end position="352"/>
    </location>
</feature>
<dbReference type="PROSITE" id="PS50893">
    <property type="entry name" value="ABC_TRANSPORTER_2"/>
    <property type="match status" value="1"/>
</dbReference>
<evidence type="ECO:0000256" key="2">
    <source>
        <dbReference type="ARBA" id="ARBA00022448"/>
    </source>
</evidence>
<evidence type="ECO:0000256" key="4">
    <source>
        <dbReference type="ARBA" id="ARBA00022840"/>
    </source>
</evidence>
<dbReference type="InterPro" id="IPR027417">
    <property type="entry name" value="P-loop_NTPase"/>
</dbReference>
<dbReference type="Gene3D" id="3.40.50.300">
    <property type="entry name" value="P-loop containing nucleotide triphosphate hydrolases"/>
    <property type="match status" value="1"/>
</dbReference>
<protein>
    <submittedName>
        <fullName evidence="8">ABC transporter ATP-binding protein</fullName>
    </submittedName>
</protein>
<evidence type="ECO:0000256" key="3">
    <source>
        <dbReference type="ARBA" id="ARBA00022741"/>
    </source>
</evidence>
<organism evidence="8 9">
    <name type="scientific">Plantactinospora mayteni</name>
    <dbReference type="NCBI Taxonomy" id="566021"/>
    <lineage>
        <taxon>Bacteria</taxon>
        <taxon>Bacillati</taxon>
        <taxon>Actinomycetota</taxon>
        <taxon>Actinomycetes</taxon>
        <taxon>Micromonosporales</taxon>
        <taxon>Micromonosporaceae</taxon>
        <taxon>Plantactinospora</taxon>
    </lineage>
</organism>
<dbReference type="PANTHER" id="PTHR42711">
    <property type="entry name" value="ABC TRANSPORTER ATP-BINDING PROTEIN"/>
    <property type="match status" value="1"/>
</dbReference>
<dbReference type="RefSeq" id="WP_239313491.1">
    <property type="nucleotide sequence ID" value="NZ_BAAAZQ010000015.1"/>
</dbReference>
<dbReference type="SMART" id="SM00382">
    <property type="entry name" value="AAA"/>
    <property type="match status" value="1"/>
</dbReference>
<reference evidence="8 9" key="1">
    <citation type="submission" date="2021-01" db="EMBL/GenBank/DDBJ databases">
        <title>Whole genome shotgun sequence of Plantactinospora mayteni NBRC 109088.</title>
        <authorList>
            <person name="Komaki H."/>
            <person name="Tamura T."/>
        </authorList>
    </citation>
    <scope>NUCLEOTIDE SEQUENCE [LARGE SCALE GENOMIC DNA]</scope>
    <source>
        <strain evidence="8 9">NBRC 109088</strain>
    </source>
</reference>
<accession>A0ABQ4EYV9</accession>
<dbReference type="CDD" id="cd03230">
    <property type="entry name" value="ABC_DR_subfamily_A"/>
    <property type="match status" value="1"/>
</dbReference>
<keyword evidence="2" id="KW-0813">Transport</keyword>
<evidence type="ECO:0000259" key="7">
    <source>
        <dbReference type="PROSITE" id="PS50893"/>
    </source>
</evidence>
<evidence type="ECO:0000256" key="1">
    <source>
        <dbReference type="ARBA" id="ARBA00004202"/>
    </source>
</evidence>
<proteinExistence type="predicted"/>
<keyword evidence="3" id="KW-0547">Nucleotide-binding</keyword>